<dbReference type="InterPro" id="IPR027417">
    <property type="entry name" value="P-loop_NTPase"/>
</dbReference>
<dbReference type="SUPFAM" id="SSF52540">
    <property type="entry name" value="P-loop containing nucleoside triphosphate hydrolases"/>
    <property type="match status" value="1"/>
</dbReference>
<feature type="domain" description="Nephrocystin 3-like N-terminal" evidence="3">
    <location>
        <begin position="398"/>
        <end position="571"/>
    </location>
</feature>
<dbReference type="InterPro" id="IPR035994">
    <property type="entry name" value="Nucleoside_phosphorylase_sf"/>
</dbReference>
<dbReference type="GO" id="GO:0009116">
    <property type="term" value="P:nucleoside metabolic process"/>
    <property type="evidence" value="ECO:0007669"/>
    <property type="project" value="InterPro"/>
</dbReference>
<reference evidence="4 5" key="1">
    <citation type="submission" date="2019-10" db="EMBL/GenBank/DDBJ databases">
        <authorList>
            <person name="Palmer J.M."/>
        </authorList>
    </citation>
    <scope>NUCLEOTIDE SEQUENCE [LARGE SCALE GENOMIC DNA]</scope>
    <source>
        <strain evidence="4 5">TWF694</strain>
    </source>
</reference>
<dbReference type="GO" id="GO:0003824">
    <property type="term" value="F:catalytic activity"/>
    <property type="evidence" value="ECO:0007669"/>
    <property type="project" value="InterPro"/>
</dbReference>
<organism evidence="4 5">
    <name type="scientific">Orbilia ellipsospora</name>
    <dbReference type="NCBI Taxonomy" id="2528407"/>
    <lineage>
        <taxon>Eukaryota</taxon>
        <taxon>Fungi</taxon>
        <taxon>Dikarya</taxon>
        <taxon>Ascomycota</taxon>
        <taxon>Pezizomycotina</taxon>
        <taxon>Orbiliomycetes</taxon>
        <taxon>Orbiliales</taxon>
        <taxon>Orbiliaceae</taxon>
        <taxon>Orbilia</taxon>
    </lineage>
</organism>
<dbReference type="Gene3D" id="3.40.50.300">
    <property type="entry name" value="P-loop containing nucleotide triphosphate hydrolases"/>
    <property type="match status" value="1"/>
</dbReference>
<dbReference type="InterPro" id="IPR054471">
    <property type="entry name" value="GPIID_WHD"/>
</dbReference>
<protein>
    <recommendedName>
        <fullName evidence="6">Ankyrin repeat protein</fullName>
    </recommendedName>
</protein>
<accession>A0AAV9XFX6</accession>
<dbReference type="SUPFAM" id="SSF48403">
    <property type="entry name" value="Ankyrin repeat"/>
    <property type="match status" value="1"/>
</dbReference>
<keyword evidence="1" id="KW-0677">Repeat</keyword>
<proteinExistence type="predicted"/>
<feature type="domain" description="GPI inositol-deacylase winged helix" evidence="2">
    <location>
        <begin position="680"/>
        <end position="765"/>
    </location>
</feature>
<dbReference type="AlphaFoldDB" id="A0AAV9XFX6"/>
<evidence type="ECO:0000256" key="1">
    <source>
        <dbReference type="ARBA" id="ARBA00022737"/>
    </source>
</evidence>
<dbReference type="InterPro" id="IPR002110">
    <property type="entry name" value="Ankyrin_rpt"/>
</dbReference>
<gene>
    <name evidence="4" type="ORF">TWF694_008239</name>
</gene>
<evidence type="ECO:0000313" key="5">
    <source>
        <dbReference type="Proteomes" id="UP001365542"/>
    </source>
</evidence>
<dbReference type="SUPFAM" id="SSF53167">
    <property type="entry name" value="Purine and uridine phosphorylases"/>
    <property type="match status" value="1"/>
</dbReference>
<dbReference type="PANTHER" id="PTHR46082:SF11">
    <property type="entry name" value="AAA+ ATPASE DOMAIN-CONTAINING PROTEIN-RELATED"/>
    <property type="match status" value="1"/>
</dbReference>
<evidence type="ECO:0000259" key="2">
    <source>
        <dbReference type="Pfam" id="PF22939"/>
    </source>
</evidence>
<dbReference type="Gene3D" id="1.25.40.20">
    <property type="entry name" value="Ankyrin repeat-containing domain"/>
    <property type="match status" value="1"/>
</dbReference>
<dbReference type="Gene3D" id="3.40.50.1580">
    <property type="entry name" value="Nucleoside phosphorylase domain"/>
    <property type="match status" value="1"/>
</dbReference>
<dbReference type="InterPro" id="IPR036770">
    <property type="entry name" value="Ankyrin_rpt-contain_sf"/>
</dbReference>
<dbReference type="Pfam" id="PF24883">
    <property type="entry name" value="NPHP3_N"/>
    <property type="match status" value="1"/>
</dbReference>
<keyword evidence="5" id="KW-1185">Reference proteome</keyword>
<evidence type="ECO:0000259" key="3">
    <source>
        <dbReference type="Pfam" id="PF24883"/>
    </source>
</evidence>
<dbReference type="Pfam" id="PF12796">
    <property type="entry name" value="Ank_2"/>
    <property type="match status" value="1"/>
</dbReference>
<comment type="caution">
    <text evidence="4">The sequence shown here is derived from an EMBL/GenBank/DDBJ whole genome shotgun (WGS) entry which is preliminary data.</text>
</comment>
<evidence type="ECO:0000313" key="4">
    <source>
        <dbReference type="EMBL" id="KAK6540856.1"/>
    </source>
</evidence>
<name>A0AAV9XFX6_9PEZI</name>
<dbReference type="Pfam" id="PF22939">
    <property type="entry name" value="WHD_GPIID"/>
    <property type="match status" value="1"/>
</dbReference>
<dbReference type="EMBL" id="JAVHJO010000004">
    <property type="protein sequence ID" value="KAK6540856.1"/>
    <property type="molecule type" value="Genomic_DNA"/>
</dbReference>
<dbReference type="SMART" id="SM00248">
    <property type="entry name" value="ANK"/>
    <property type="match status" value="3"/>
</dbReference>
<sequence>MSEKPRQLTHDDYTVGWICALSDTELVAATAMLDHDHPMLPTSDSQDMNCYFFGSIGDHNVVIACLPEETTGKVSAAIVAKDMIRSFKSIRFGLLVGVGGGAPYYSGAYGDDLEAEKLENSDSEEETFEDIRDIRLGDVVISLQSKSTEAVVQYDFGKSVQGKEFIHAGGKLNKPPNIVLSAVAKIKAEHKRKNHKIPELLSKMRSENPLMDKFRYPGLAKDLLFKSNILHVDERRSCKVGCGPLDVNLVKRKDRGDNAPRLHYGTIGSADQVMKDAILRDKWAEKEKIMCFEMEAAGLIDSFPCIVIRGICDYADSHKSKIWQPYAAATAAAYAKELLLVIPGQGIMNLPPIALATSKIIQQLGTWRKSDEEEKCLQAFRTTIYESQKNSNPDREDETCLWCLNDKRFLNWRDRSTSCLLWITADPGCGKSVLSKALVDERLLDSTPNDTTICYFFFKDTSEEQRSLVSALAALLHQLFKSKAGQKTIKHALPAFRENKDNISRNIHIMWSIVESIALDPDCGKIVFLLDALDECQSTEQKDFIKKLKLFEIQQIHHRTARNFKFFITSRPYWKIENEFESLISDIPRIRLKAEKQSESLRLEIDRVIRAQVSRLDGRIASRKARERLVEELRKVENRTYLWLHLIFELIAPNPRIDTETVTNLFQKLPKTIEEAYDAILKQSGNPKLAKRLLHIVVAAVRPLSVFETSVALYMKEDTRTYKDLEIQELKQLEANIRHICGLFVTIVNGEVLLVHQTAKEFLIVPNDLLSFARVSETWRHSLHPRESNRILAETCVWRLTAEITWTRGYHEDLWRYSVRNWVVHFREAGIQSEEKIAALAQSLCETGSIQYMAWSAEYTRYPSDVYFPKSASPLIIASYFGLDAVVRLLLEKDGVDINSEDEYGRTPLSWAASGGYDLVVKLLLANDRIDINSEDEFGWTPLSLAVRNRHEAVAKLLLEKNGVDTTSRSYSNQVSLSLDAVYVLKDAWRINKVLRSLVMSYSWTRPMAELQLNEISDRIWWKEGEATEEWLVRTNFTDLLLKSVKIRLKGRYWDKQEEELVLQLTCFAVNGSFVTLQDIRSRIRRLFLAARGRYRNVLVSNILPNADVDETGEFYLTGDVMLSEVKHGSLKSF</sequence>
<dbReference type="InterPro" id="IPR056884">
    <property type="entry name" value="NPHP3-like_N"/>
</dbReference>
<dbReference type="Proteomes" id="UP001365542">
    <property type="component" value="Unassembled WGS sequence"/>
</dbReference>
<evidence type="ECO:0008006" key="6">
    <source>
        <dbReference type="Google" id="ProtNLM"/>
    </source>
</evidence>
<dbReference type="PANTHER" id="PTHR46082">
    <property type="entry name" value="ATP/GTP-BINDING PROTEIN-RELATED"/>
    <property type="match status" value="1"/>
</dbReference>
<dbReference type="InterPro" id="IPR053137">
    <property type="entry name" value="NLR-like"/>
</dbReference>